<dbReference type="InterPro" id="IPR052208">
    <property type="entry name" value="DmX-like/RAVE_component"/>
</dbReference>
<protein>
    <submittedName>
        <fullName evidence="4">WD repeat protein-like protein</fullName>
    </submittedName>
</protein>
<evidence type="ECO:0000313" key="5">
    <source>
        <dbReference type="Proteomes" id="UP000799437"/>
    </source>
</evidence>
<dbReference type="PANTHER" id="PTHR13950">
    <property type="entry name" value="RABCONNECTIN-RELATED"/>
    <property type="match status" value="1"/>
</dbReference>
<evidence type="ECO:0000256" key="2">
    <source>
        <dbReference type="SAM" id="MobiDB-lite"/>
    </source>
</evidence>
<dbReference type="GO" id="GO:0043291">
    <property type="term" value="C:RAVE complex"/>
    <property type="evidence" value="ECO:0007669"/>
    <property type="project" value="TreeGrafter"/>
</dbReference>
<evidence type="ECO:0000259" key="3">
    <source>
        <dbReference type="Pfam" id="PF12234"/>
    </source>
</evidence>
<feature type="domain" description="RAVE complex protein Rav1 C-terminal" evidence="3">
    <location>
        <begin position="624"/>
        <end position="1255"/>
    </location>
</feature>
<dbReference type="EMBL" id="ML996573">
    <property type="protein sequence ID" value="KAF2757793.1"/>
    <property type="molecule type" value="Genomic_DNA"/>
</dbReference>
<accession>A0A6A6W5B7</accession>
<dbReference type="InterPro" id="IPR011047">
    <property type="entry name" value="Quinoprotein_ADH-like_sf"/>
</dbReference>
<dbReference type="InterPro" id="IPR022033">
    <property type="entry name" value="Rav1p_C"/>
</dbReference>
<dbReference type="Pfam" id="PF12234">
    <property type="entry name" value="Rav1p_C"/>
    <property type="match status" value="1"/>
</dbReference>
<reference evidence="4" key="1">
    <citation type="journal article" date="2020" name="Stud. Mycol.">
        <title>101 Dothideomycetes genomes: a test case for predicting lifestyles and emergence of pathogens.</title>
        <authorList>
            <person name="Haridas S."/>
            <person name="Albert R."/>
            <person name="Binder M."/>
            <person name="Bloem J."/>
            <person name="Labutti K."/>
            <person name="Salamov A."/>
            <person name="Andreopoulos B."/>
            <person name="Baker S."/>
            <person name="Barry K."/>
            <person name="Bills G."/>
            <person name="Bluhm B."/>
            <person name="Cannon C."/>
            <person name="Castanera R."/>
            <person name="Culley D."/>
            <person name="Daum C."/>
            <person name="Ezra D."/>
            <person name="Gonzalez J."/>
            <person name="Henrissat B."/>
            <person name="Kuo A."/>
            <person name="Liang C."/>
            <person name="Lipzen A."/>
            <person name="Lutzoni F."/>
            <person name="Magnuson J."/>
            <person name="Mondo S."/>
            <person name="Nolan M."/>
            <person name="Ohm R."/>
            <person name="Pangilinan J."/>
            <person name="Park H.-J."/>
            <person name="Ramirez L."/>
            <person name="Alfaro M."/>
            <person name="Sun H."/>
            <person name="Tritt A."/>
            <person name="Yoshinaga Y."/>
            <person name="Zwiers L.-H."/>
            <person name="Turgeon B."/>
            <person name="Goodwin S."/>
            <person name="Spatafora J."/>
            <person name="Crous P."/>
            <person name="Grigoriev I."/>
        </authorList>
    </citation>
    <scope>NUCLEOTIDE SEQUENCE</scope>
    <source>
        <strain evidence="4">CBS 121739</strain>
    </source>
</reference>
<dbReference type="InterPro" id="IPR036322">
    <property type="entry name" value="WD40_repeat_dom_sf"/>
</dbReference>
<keyword evidence="5" id="KW-1185">Reference proteome</keyword>
<dbReference type="SUPFAM" id="SSF50952">
    <property type="entry name" value="Soluble quinoprotein glucose dehydrogenase"/>
    <property type="match status" value="1"/>
</dbReference>
<evidence type="ECO:0000256" key="1">
    <source>
        <dbReference type="PROSITE-ProRule" id="PRU00221"/>
    </source>
</evidence>
<dbReference type="RefSeq" id="XP_033600244.1">
    <property type="nucleotide sequence ID" value="XM_033744162.1"/>
</dbReference>
<dbReference type="PANTHER" id="PTHR13950:SF9">
    <property type="entry name" value="RABCONNECTIN-3A"/>
    <property type="match status" value="1"/>
</dbReference>
<dbReference type="SUPFAM" id="SSF50978">
    <property type="entry name" value="WD40 repeat-like"/>
    <property type="match status" value="1"/>
</dbReference>
<dbReference type="PROSITE" id="PS50082">
    <property type="entry name" value="WD_REPEATS_2"/>
    <property type="match status" value="1"/>
</dbReference>
<sequence length="1359" mass="154394">MRAILPGKPQPQLQAATTCSWNGLRVIIYISGNALVILGGPNRVLQTIYTESEIGLEAVCLDEATGKIATCAGDHVYVYKPYGQDEDALKWSLQCQLKLHSPHHETSTLSWGADEELLMGDSYLTLFATHDTAEELWSKAVANPVKFAQFSPDAALIASTGIHDRFLKIWHRLGFGSAAQNFDYAYLPHPSTITGIHWRKPYHQEQLQMNVLYTTCLDNKMRIWVPGDPHGVQIMQLWGEIDLLESIQPRIVPTAPQKQKRYAFIIDSRDFMVATERAVQESARDTSDQHTLDHLIMIANRTPEVCVVLDDRGNMSAWGLENISNKPRNATDMFNIAHCEGLHLHLAKDPTGNYENVRFISFCNNNSERSFTILAHHFDGRMEWLDSRLDHLFDPTPRKERVERRAIWTGHSNPIKKVNRTETGRALVSRTSDDEIIVWTQRASQKGVTLHRHSTVSVSEHVHRTWLLHDGDFVVFLHHDSVSLWDARGATATKVQQLKYQVRGKPLCLLLLPEADPGSPTIHLATITSEMNGIVWELQLPHTWNQASSRRFSAGLSPMQRRPSRLSHDGTVIIHLKEFCMFNLGSGSDLAFVLPVDPAGSTPVISGFLDSFARDVAMSYTNTGKVTTWTARIDVKRSKVDWLRTSSFETAIMRPTLASGTSIRKAALVDESRTTLSIWNTKSAQLEYEEKFEHGGDIQDLDWSSTPDNQSILAVGFPHRVVVYGQLRYDYLDARPSWAAIREFRTQDVTPHPIGDSVWLSNGHLVIGAGNQLFIQDEHVEVSESFFPDIRLVSKEKAEVNLFTLVSRLNGPLPVYHPQFVAQCILSGKLALVQSILVNLHKNLKYFTDGDDLDWFLGLKTEDFSQNDDVPQTLARKEMHSSYTEFFDDDEPLTVTEEVATSLKESLTKWQLPLLSSCEQFHLADIVECIGTLEKHRRSVDINASRFLLFFRQHMLRSNHQSAERSQISWREITWAYHSESQDILVDLITRHFQGRMLWKNARDTGMFIWMTDLTALRTQFEVIARNEYTKTDEKNPVDCSLYYLALKKKPVLVGLWRMATWSREQGATQRLLANNFTEARWKTAALKNAYALMGRRRFEYAAAFFLLADHLSDAVQVLSNQMQDTQLAIAIARVYEGDDGPVLHQLLQNTILPKAVKDGNRWLATWAFWHLNKRDSAVRALVSPLSSLVSPPGTLKAQSMLFLADDPALVVLYKQLRAKSLQTLRGAIMVSQRVEWEFVIHTAQLYQRMGCDFLTPPPQMKKQMPTSPLASYDLDPRKLLRRRSSLVVADLPIRRTMTPSLRNGVKEGSQEDDDEETEDEDVDKYEGENEKESEKKKSQPPTQFNEPDANSLLDSFGF</sequence>
<proteinExistence type="predicted"/>
<dbReference type="OrthoDB" id="342131at2759"/>
<feature type="compositionally biased region" description="Basic and acidic residues" evidence="2">
    <location>
        <begin position="1325"/>
        <end position="1338"/>
    </location>
</feature>
<dbReference type="Gene3D" id="2.130.10.10">
    <property type="entry name" value="YVTN repeat-like/Quinoprotein amine dehydrogenase"/>
    <property type="match status" value="2"/>
</dbReference>
<feature type="repeat" description="WD" evidence="1">
    <location>
        <begin position="408"/>
        <end position="449"/>
    </location>
</feature>
<organism evidence="4 5">
    <name type="scientific">Pseudovirgaria hyperparasitica</name>
    <dbReference type="NCBI Taxonomy" id="470096"/>
    <lineage>
        <taxon>Eukaryota</taxon>
        <taxon>Fungi</taxon>
        <taxon>Dikarya</taxon>
        <taxon>Ascomycota</taxon>
        <taxon>Pezizomycotina</taxon>
        <taxon>Dothideomycetes</taxon>
        <taxon>Dothideomycetes incertae sedis</taxon>
        <taxon>Acrospermales</taxon>
        <taxon>Acrospermaceae</taxon>
        <taxon>Pseudovirgaria</taxon>
    </lineage>
</organism>
<dbReference type="InterPro" id="IPR011041">
    <property type="entry name" value="Quinoprot_gluc/sorb_DH_b-prop"/>
</dbReference>
<dbReference type="SMART" id="SM00320">
    <property type="entry name" value="WD40"/>
    <property type="match status" value="5"/>
</dbReference>
<feature type="region of interest" description="Disordered" evidence="2">
    <location>
        <begin position="1300"/>
        <end position="1359"/>
    </location>
</feature>
<keyword evidence="1" id="KW-0853">WD repeat</keyword>
<dbReference type="Proteomes" id="UP000799437">
    <property type="component" value="Unassembled WGS sequence"/>
</dbReference>
<evidence type="ECO:0000313" key="4">
    <source>
        <dbReference type="EMBL" id="KAF2757793.1"/>
    </source>
</evidence>
<gene>
    <name evidence="4" type="ORF">EJ05DRAFT_477005</name>
</gene>
<feature type="compositionally biased region" description="Acidic residues" evidence="2">
    <location>
        <begin position="1311"/>
        <end position="1324"/>
    </location>
</feature>
<name>A0A6A6W5B7_9PEZI</name>
<dbReference type="InterPro" id="IPR001680">
    <property type="entry name" value="WD40_rpt"/>
</dbReference>
<dbReference type="SUPFAM" id="SSF50998">
    <property type="entry name" value="Quinoprotein alcohol dehydrogenase-like"/>
    <property type="match status" value="1"/>
</dbReference>
<dbReference type="GeneID" id="54485216"/>
<dbReference type="InterPro" id="IPR015943">
    <property type="entry name" value="WD40/YVTN_repeat-like_dom_sf"/>
</dbReference>
<dbReference type="GO" id="GO:0007035">
    <property type="term" value="P:vacuolar acidification"/>
    <property type="evidence" value="ECO:0007669"/>
    <property type="project" value="TreeGrafter"/>
</dbReference>